<comment type="similarity">
    <text evidence="3 13">Belongs to the enoyl-CoA hydratase/isomerase family.</text>
</comment>
<dbReference type="EMBL" id="GL453904">
    <property type="protein sequence ID" value="EFN75269.1"/>
    <property type="molecule type" value="Genomic_DNA"/>
</dbReference>
<dbReference type="FunFam" id="3.90.226.10:FF:000024">
    <property type="entry name" value="Delta3,5-delta2,4-dienoyl-CoA isomerase"/>
    <property type="match status" value="1"/>
</dbReference>
<dbReference type="AlphaFoldDB" id="E2C9X1"/>
<accession>E2C9X1</accession>
<evidence type="ECO:0000256" key="12">
    <source>
        <dbReference type="ARBA" id="ARBA00071021"/>
    </source>
</evidence>
<keyword evidence="4" id="KW-0276">Fatty acid metabolism</keyword>
<dbReference type="PANTHER" id="PTHR43149:SF1">
    <property type="entry name" value="DELTA(3,5)-DELTA(2,4)-DIENOYL-COA ISOMERASE, MITOCHONDRIAL"/>
    <property type="match status" value="1"/>
</dbReference>
<dbReference type="GO" id="GO:0051750">
    <property type="term" value="F:delta(3,5)-delta(2,4)-dienoyl-CoA isomerase activity"/>
    <property type="evidence" value="ECO:0007669"/>
    <property type="project" value="TreeGrafter"/>
</dbReference>
<evidence type="ECO:0000256" key="8">
    <source>
        <dbReference type="ARBA" id="ARBA00023235"/>
    </source>
</evidence>
<evidence type="ECO:0000256" key="4">
    <source>
        <dbReference type="ARBA" id="ARBA00022832"/>
    </source>
</evidence>
<dbReference type="FunFam" id="1.10.12.10:FF:000004">
    <property type="entry name" value="Delta3,5-delta2,4-dienoyl-CoA isomerase"/>
    <property type="match status" value="1"/>
</dbReference>
<sequence>MSFTKCKTLTVSVPKPFVYMIQLNRPEKRNAMTSTMWQEFKECFETLGKDSECRIVILSAAGKTFCAGIDMQEMIKLGQNIAEYDDIARKCKFTKDKIKNYQDSFTAIEKCPKPVIAAVHGACIGAGVDMISAADIRYCSSDAYFQIKEVDMGLAADVGTLQRFPKIVGSDSLVRELVYTARKYPAAEALKDGFVNRMLDDEESLLKTSIEIAEEIAKKSPVAIQGSKISMVYSRDHTVEEGLEHIAMHNQAMLQSEDLVNAAMAQITKGEPPVFSKL</sequence>
<keyword evidence="6" id="KW-0443">Lipid metabolism</keyword>
<evidence type="ECO:0000256" key="3">
    <source>
        <dbReference type="ARBA" id="ARBA00005254"/>
    </source>
</evidence>
<dbReference type="InterPro" id="IPR001753">
    <property type="entry name" value="Enoyl-CoA_hydra/iso"/>
</dbReference>
<dbReference type="Gene3D" id="3.90.226.10">
    <property type="entry name" value="2-enoyl-CoA Hydratase, Chain A, domain 1"/>
    <property type="match status" value="1"/>
</dbReference>
<protein>
    <recommendedName>
        <fullName evidence="12">Delta(3,5)-Delta(2,4)-dienoyl-CoA isomerase, mitochondrial</fullName>
    </recommendedName>
</protein>
<keyword evidence="15" id="KW-1185">Reference proteome</keyword>
<dbReference type="SUPFAM" id="SSF52096">
    <property type="entry name" value="ClpP/crotonase"/>
    <property type="match status" value="1"/>
</dbReference>
<dbReference type="GO" id="GO:0005739">
    <property type="term" value="C:mitochondrion"/>
    <property type="evidence" value="ECO:0007669"/>
    <property type="project" value="TreeGrafter"/>
</dbReference>
<evidence type="ECO:0000256" key="2">
    <source>
        <dbReference type="ARBA" id="ARBA00005005"/>
    </source>
</evidence>
<evidence type="ECO:0000313" key="15">
    <source>
        <dbReference type="Proteomes" id="UP000008237"/>
    </source>
</evidence>
<evidence type="ECO:0000313" key="14">
    <source>
        <dbReference type="EMBL" id="EFN75269.1"/>
    </source>
</evidence>
<dbReference type="InterPro" id="IPR018376">
    <property type="entry name" value="Enoyl-CoA_hyd/isom_CS"/>
</dbReference>
<dbReference type="CDD" id="cd06558">
    <property type="entry name" value="crotonase-like"/>
    <property type="match status" value="1"/>
</dbReference>
<evidence type="ECO:0000256" key="6">
    <source>
        <dbReference type="ARBA" id="ARBA00023098"/>
    </source>
</evidence>
<dbReference type="OMA" id="QYVAHVE"/>
<dbReference type="UniPathway" id="UPA00659"/>
<dbReference type="NCBIfam" id="NF004794">
    <property type="entry name" value="PRK06142.1"/>
    <property type="match status" value="1"/>
</dbReference>
<dbReference type="OrthoDB" id="14970at2759"/>
<comment type="catalytic activity">
    <reaction evidence="10">
        <text>(3E,5Z,8Z,11Z,14Z)-eicosapentaenoyl-CoA = (2E,4E,8Z,11Z,14Z)-eicosapentaenoyl-CoA</text>
        <dbReference type="Rhea" id="RHEA:45224"/>
        <dbReference type="ChEBI" id="CHEBI:85090"/>
        <dbReference type="ChEBI" id="CHEBI:85091"/>
    </reaction>
</comment>
<evidence type="ECO:0000256" key="10">
    <source>
        <dbReference type="ARBA" id="ARBA00052809"/>
    </source>
</evidence>
<reference evidence="14 15" key="1">
    <citation type="journal article" date="2010" name="Science">
        <title>Genomic comparison of the ants Camponotus floridanus and Harpegnathos saltator.</title>
        <authorList>
            <person name="Bonasio R."/>
            <person name="Zhang G."/>
            <person name="Ye C."/>
            <person name="Mutti N.S."/>
            <person name="Fang X."/>
            <person name="Qin N."/>
            <person name="Donahue G."/>
            <person name="Yang P."/>
            <person name="Li Q."/>
            <person name="Li C."/>
            <person name="Zhang P."/>
            <person name="Huang Z."/>
            <person name="Berger S.L."/>
            <person name="Reinberg D."/>
            <person name="Wang J."/>
            <person name="Liebig J."/>
        </authorList>
    </citation>
    <scope>NUCLEOTIDE SEQUENCE [LARGE SCALE GENOMIC DNA]</scope>
    <source>
        <strain evidence="14 15">R22 G/1</strain>
    </source>
</reference>
<dbReference type="FunCoup" id="E2C9X1">
    <property type="interactions" value="1331"/>
</dbReference>
<comment type="catalytic activity">
    <reaction evidence="9">
        <text>(3E,5Z)-octadienoyl-CoA = (2E,4E)-octadienoyl-CoA</text>
        <dbReference type="Rhea" id="RHEA:45244"/>
        <dbReference type="ChEBI" id="CHEBI:62243"/>
        <dbReference type="ChEBI" id="CHEBI:85108"/>
    </reaction>
</comment>
<dbReference type="Pfam" id="PF00378">
    <property type="entry name" value="ECH_1"/>
    <property type="match status" value="1"/>
</dbReference>
<evidence type="ECO:0000256" key="5">
    <source>
        <dbReference type="ARBA" id="ARBA00022990"/>
    </source>
</evidence>
<evidence type="ECO:0000256" key="9">
    <source>
        <dbReference type="ARBA" id="ARBA00051408"/>
    </source>
</evidence>
<name>E2C9X1_HARSA</name>
<comment type="subcellular location">
    <subcellularLocation>
        <location evidence="1">Peroxisome</location>
    </subcellularLocation>
</comment>
<proteinExistence type="inferred from homology"/>
<evidence type="ECO:0000256" key="1">
    <source>
        <dbReference type="ARBA" id="ARBA00004275"/>
    </source>
</evidence>
<dbReference type="Gene3D" id="1.10.12.10">
    <property type="entry name" value="Lyase 2-enoyl-coa Hydratase, Chain A, domain 2"/>
    <property type="match status" value="1"/>
</dbReference>
<dbReference type="InterPro" id="IPR045002">
    <property type="entry name" value="Ech1-like"/>
</dbReference>
<evidence type="ECO:0000256" key="11">
    <source>
        <dbReference type="ARBA" id="ARBA00055786"/>
    </source>
</evidence>
<dbReference type="GO" id="GO:0005777">
    <property type="term" value="C:peroxisome"/>
    <property type="evidence" value="ECO:0007669"/>
    <property type="project" value="UniProtKB-SubCell"/>
</dbReference>
<gene>
    <name evidence="14" type="ORF">EAI_12422</name>
</gene>
<dbReference type="STRING" id="610380.E2C9X1"/>
<dbReference type="Proteomes" id="UP000008237">
    <property type="component" value="Unassembled WGS sequence"/>
</dbReference>
<comment type="function">
    <text evidence="11">Isomerization of 3-trans,5-cis-dienoyl-CoA to 2-trans,4-trans-dienoyl-CoA.</text>
</comment>
<dbReference type="GO" id="GO:0006635">
    <property type="term" value="P:fatty acid beta-oxidation"/>
    <property type="evidence" value="ECO:0007669"/>
    <property type="project" value="UniProtKB-UniPathway"/>
</dbReference>
<keyword evidence="8 14" id="KW-0413">Isomerase</keyword>
<dbReference type="InterPro" id="IPR014748">
    <property type="entry name" value="Enoyl-CoA_hydra_C"/>
</dbReference>
<keyword evidence="5" id="KW-0007">Acetylation</keyword>
<comment type="pathway">
    <text evidence="2">Lipid metabolism; fatty acid beta-oxidation.</text>
</comment>
<dbReference type="PANTHER" id="PTHR43149">
    <property type="entry name" value="ENOYL-COA HYDRATASE"/>
    <property type="match status" value="1"/>
</dbReference>
<evidence type="ECO:0000256" key="7">
    <source>
        <dbReference type="ARBA" id="ARBA00023140"/>
    </source>
</evidence>
<dbReference type="InterPro" id="IPR029045">
    <property type="entry name" value="ClpP/crotonase-like_dom_sf"/>
</dbReference>
<evidence type="ECO:0000256" key="13">
    <source>
        <dbReference type="RuleBase" id="RU003707"/>
    </source>
</evidence>
<organism evidence="15">
    <name type="scientific">Harpegnathos saltator</name>
    <name type="common">Jerdon's jumping ant</name>
    <dbReference type="NCBI Taxonomy" id="610380"/>
    <lineage>
        <taxon>Eukaryota</taxon>
        <taxon>Metazoa</taxon>
        <taxon>Ecdysozoa</taxon>
        <taxon>Arthropoda</taxon>
        <taxon>Hexapoda</taxon>
        <taxon>Insecta</taxon>
        <taxon>Pterygota</taxon>
        <taxon>Neoptera</taxon>
        <taxon>Endopterygota</taxon>
        <taxon>Hymenoptera</taxon>
        <taxon>Apocrita</taxon>
        <taxon>Aculeata</taxon>
        <taxon>Formicoidea</taxon>
        <taxon>Formicidae</taxon>
        <taxon>Ponerinae</taxon>
        <taxon>Ponerini</taxon>
        <taxon>Harpegnathos</taxon>
    </lineage>
</organism>
<keyword evidence="7" id="KW-0576">Peroxisome</keyword>
<dbReference type="InParanoid" id="E2C9X1"/>
<dbReference type="PROSITE" id="PS00166">
    <property type="entry name" value="ENOYL_COA_HYDRATASE"/>
    <property type="match status" value="1"/>
</dbReference>